<dbReference type="InterPro" id="IPR019870">
    <property type="entry name" value="Se_metab_YedF"/>
</dbReference>
<sequence>MPSNPYAGTVIVVGNDGLGHGDDTLRRKVIVTYFRALFESGNLPKAILFYTRGVLLSADDSPCLAELKALEEAGVPLILCRTCLEYFNLMDRVAVGEIGNMLNVIEAQGAAEKVITL</sequence>
<evidence type="ECO:0000313" key="2">
    <source>
        <dbReference type="Proteomes" id="UP000561045"/>
    </source>
</evidence>
<dbReference type="AlphaFoldDB" id="A0A840BNE2"/>
<evidence type="ECO:0000313" key="1">
    <source>
        <dbReference type="EMBL" id="MBB4013182.1"/>
    </source>
</evidence>
<name>A0A840BNE2_9RHOO</name>
<keyword evidence="2" id="KW-1185">Reference proteome</keyword>
<comment type="caution">
    <text evidence="1">The sequence shown here is derived from an EMBL/GenBank/DDBJ whole genome shotgun (WGS) entry which is preliminary data.</text>
</comment>
<proteinExistence type="predicted"/>
<gene>
    <name evidence="1" type="ORF">GGR36_002528</name>
</gene>
<dbReference type="InterPro" id="IPR027396">
    <property type="entry name" value="DsrEFH-like"/>
</dbReference>
<accession>A0A840BNE2</accession>
<dbReference type="RefSeq" id="WP_183635090.1">
    <property type="nucleotide sequence ID" value="NZ_BAABLE010000005.1"/>
</dbReference>
<protein>
    <submittedName>
        <fullName evidence="1">Selenium metabolism protein YedF</fullName>
    </submittedName>
</protein>
<dbReference type="Proteomes" id="UP000561045">
    <property type="component" value="Unassembled WGS sequence"/>
</dbReference>
<dbReference type="SUPFAM" id="SSF75169">
    <property type="entry name" value="DsrEFH-like"/>
    <property type="match status" value="1"/>
</dbReference>
<dbReference type="EMBL" id="JACIET010000002">
    <property type="protein sequence ID" value="MBB4013182.1"/>
    <property type="molecule type" value="Genomic_DNA"/>
</dbReference>
<dbReference type="Pfam" id="PF02635">
    <property type="entry name" value="DsrE"/>
    <property type="match status" value="1"/>
</dbReference>
<reference evidence="1 2" key="1">
    <citation type="submission" date="2020-08" db="EMBL/GenBank/DDBJ databases">
        <title>Genomic Encyclopedia of Type Strains, Phase IV (KMG-IV): sequencing the most valuable type-strain genomes for metagenomic binning, comparative biology and taxonomic classification.</title>
        <authorList>
            <person name="Goeker M."/>
        </authorList>
    </citation>
    <scope>NUCLEOTIDE SEQUENCE [LARGE SCALE GENOMIC DNA]</scope>
    <source>
        <strain evidence="1 2">DSM 106739</strain>
    </source>
</reference>
<dbReference type="InterPro" id="IPR003787">
    <property type="entry name" value="Sulphur_relay_DsrE/F-like"/>
</dbReference>
<dbReference type="NCBIfam" id="TIGR03527">
    <property type="entry name" value="selenium_YedF"/>
    <property type="match status" value="1"/>
</dbReference>
<organism evidence="1 2">
    <name type="scientific">Niveibacterium umoris</name>
    <dbReference type="NCBI Taxonomy" id="1193620"/>
    <lineage>
        <taxon>Bacteria</taxon>
        <taxon>Pseudomonadati</taxon>
        <taxon>Pseudomonadota</taxon>
        <taxon>Betaproteobacteria</taxon>
        <taxon>Rhodocyclales</taxon>
        <taxon>Rhodocyclaceae</taxon>
        <taxon>Niveibacterium</taxon>
    </lineage>
</organism>